<dbReference type="GO" id="GO:0050265">
    <property type="term" value="F:RNA uridylyltransferase activity"/>
    <property type="evidence" value="ECO:0007669"/>
    <property type="project" value="UniProtKB-EC"/>
</dbReference>
<feature type="domain" description="Poly(A) RNA polymerase mitochondrial-like central palm" evidence="10">
    <location>
        <begin position="62"/>
        <end position="161"/>
    </location>
</feature>
<dbReference type="PANTHER" id="PTHR12271">
    <property type="entry name" value="POLY A POLYMERASE CID PAP -RELATED"/>
    <property type="match status" value="1"/>
</dbReference>
<keyword evidence="5" id="KW-0479">Metal-binding</keyword>
<accession>A0A0S4JJR1</accession>
<dbReference type="Gene3D" id="1.10.1410.10">
    <property type="match status" value="1"/>
</dbReference>
<dbReference type="InterPro" id="IPR041060">
    <property type="entry name" value="Ret2_MD"/>
</dbReference>
<evidence type="ECO:0000256" key="2">
    <source>
        <dbReference type="ARBA" id="ARBA00001946"/>
    </source>
</evidence>
<dbReference type="Proteomes" id="UP000051952">
    <property type="component" value="Unassembled WGS sequence"/>
</dbReference>
<dbReference type="Pfam" id="PF18528">
    <property type="entry name" value="Ret2_MD"/>
    <property type="match status" value="1"/>
</dbReference>
<gene>
    <name evidence="11" type="ORF">BSAL_33895</name>
</gene>
<proteinExistence type="predicted"/>
<dbReference type="VEuPathDB" id="TriTrypDB:BSAL_33895"/>
<protein>
    <recommendedName>
        <fullName evidence="3">RNA uridylyltransferase</fullName>
        <ecNumber evidence="3">2.7.7.52</ecNumber>
    </recommendedName>
</protein>
<comment type="cofactor">
    <cofactor evidence="2">
        <name>Mg(2+)</name>
        <dbReference type="ChEBI" id="CHEBI:18420"/>
    </cofactor>
</comment>
<name>A0A0S4JJR1_BODSA</name>
<sequence>MLLVTRGLRAAPVSSSGSSATAAGKASASSGPVMTVFNPNAEHYVAWGKAILAENTKRVGPEQMFKTAIRAQHQIQRLADKWTPDAKIFMCGSMVTHGQMEWGSDLDLACLFDDPYPSHDIQSKRVDKLWTVMKRYAPHYLRNHLLGLTEARTPVVKLRYANDEKVARMRYSILSEEEDRKSRTALLDVRNKCVDDKDLDYIAEKLGRDNLEGAWVERTTYGCRIALQCSSREQAVEAIGFFPDGKIMTRGMREDYTRDVIDQRFVPEMFLYRWDVSFVGYGVKNSYLIRHYLHTGPPATRHAAMAVKAWGKATNVGTGTAAMLTSYAVTILFLYYLLASKQLEWIDPWSIPHPAHLPRFPDFSPLNACDPAELAKLVHGFFIFYAHHFDYENEIVSLNRPQRTLRTDLKWNFPQSKKGTFSYFFGIEDPYEDVGIGGLNLGRHLHPAKFQLVKQEFLRAAQAMERCLPANAPDKSIIGVKRADLQSHYDKMDRKTFEDHAR</sequence>
<keyword evidence="6" id="KW-0460">Magnesium</keyword>
<evidence type="ECO:0000256" key="7">
    <source>
        <dbReference type="ARBA" id="ARBA00049105"/>
    </source>
</evidence>
<evidence type="ECO:0000313" key="12">
    <source>
        <dbReference type="Proteomes" id="UP000051952"/>
    </source>
</evidence>
<organism evidence="11 12">
    <name type="scientific">Bodo saltans</name>
    <name type="common">Flagellated protozoan</name>
    <dbReference type="NCBI Taxonomy" id="75058"/>
    <lineage>
        <taxon>Eukaryota</taxon>
        <taxon>Discoba</taxon>
        <taxon>Euglenozoa</taxon>
        <taxon>Kinetoplastea</taxon>
        <taxon>Metakinetoplastina</taxon>
        <taxon>Eubodonida</taxon>
        <taxon>Bodonidae</taxon>
        <taxon>Bodo</taxon>
    </lineage>
</organism>
<comment type="cofactor">
    <cofactor evidence="1">
        <name>Mn(2+)</name>
        <dbReference type="ChEBI" id="CHEBI:29035"/>
    </cofactor>
</comment>
<dbReference type="OrthoDB" id="2274644at2759"/>
<dbReference type="InterPro" id="IPR043519">
    <property type="entry name" value="NT_sf"/>
</dbReference>
<dbReference type="Pfam" id="PF22600">
    <property type="entry name" value="MTPAP-like_central"/>
    <property type="match status" value="1"/>
</dbReference>
<dbReference type="InterPro" id="IPR054708">
    <property type="entry name" value="MTPAP-like_central"/>
</dbReference>
<keyword evidence="12" id="KW-1185">Reference proteome</keyword>
<evidence type="ECO:0000256" key="3">
    <source>
        <dbReference type="ARBA" id="ARBA00012472"/>
    </source>
</evidence>
<dbReference type="InterPro" id="IPR002058">
    <property type="entry name" value="PAP_assoc"/>
</dbReference>
<evidence type="ECO:0000256" key="4">
    <source>
        <dbReference type="ARBA" id="ARBA00022679"/>
    </source>
</evidence>
<dbReference type="EMBL" id="CYKH01001965">
    <property type="protein sequence ID" value="CUG91753.1"/>
    <property type="molecule type" value="Genomic_DNA"/>
</dbReference>
<feature type="domain" description="RNA editing 3' terminal uridylyl transferase 2 middle" evidence="9">
    <location>
        <begin position="174"/>
        <end position="266"/>
    </location>
</feature>
<dbReference type="GO" id="GO:0005739">
    <property type="term" value="C:mitochondrion"/>
    <property type="evidence" value="ECO:0007669"/>
    <property type="project" value="UniProtKB-ARBA"/>
</dbReference>
<evidence type="ECO:0000256" key="6">
    <source>
        <dbReference type="ARBA" id="ARBA00022842"/>
    </source>
</evidence>
<feature type="domain" description="PAP-associated" evidence="8">
    <location>
        <begin position="374"/>
        <end position="433"/>
    </location>
</feature>
<evidence type="ECO:0000259" key="8">
    <source>
        <dbReference type="Pfam" id="PF03828"/>
    </source>
</evidence>
<evidence type="ECO:0000256" key="1">
    <source>
        <dbReference type="ARBA" id="ARBA00001936"/>
    </source>
</evidence>
<reference evidence="12" key="1">
    <citation type="submission" date="2015-09" db="EMBL/GenBank/DDBJ databases">
        <authorList>
            <consortium name="Pathogen Informatics"/>
        </authorList>
    </citation>
    <scope>NUCLEOTIDE SEQUENCE [LARGE SCALE GENOMIC DNA]</scope>
    <source>
        <strain evidence="12">Lake Konstanz</strain>
    </source>
</reference>
<dbReference type="Pfam" id="PF03828">
    <property type="entry name" value="PAP_assoc"/>
    <property type="match status" value="1"/>
</dbReference>
<keyword evidence="4 11" id="KW-0808">Transferase</keyword>
<dbReference type="SUPFAM" id="SSF81301">
    <property type="entry name" value="Nucleotidyltransferase"/>
    <property type="match status" value="1"/>
</dbReference>
<dbReference type="OMA" id="THGQMEW"/>
<comment type="catalytic activity">
    <reaction evidence="7">
        <text>RNA(n) + UTP = RNA(n)-3'-uridine ribonucleotide + diphosphate</text>
        <dbReference type="Rhea" id="RHEA:14785"/>
        <dbReference type="Rhea" id="RHEA-COMP:14527"/>
        <dbReference type="Rhea" id="RHEA-COMP:17348"/>
        <dbReference type="ChEBI" id="CHEBI:33019"/>
        <dbReference type="ChEBI" id="CHEBI:46398"/>
        <dbReference type="ChEBI" id="CHEBI:140395"/>
        <dbReference type="ChEBI" id="CHEBI:173116"/>
        <dbReference type="EC" id="2.7.7.52"/>
    </reaction>
</comment>
<dbReference type="AlphaFoldDB" id="A0A0S4JJR1"/>
<dbReference type="Gene3D" id="3.30.460.50">
    <property type="match status" value="1"/>
</dbReference>
<dbReference type="EC" id="2.7.7.52" evidence="3"/>
<dbReference type="SMR" id="A0A0S4JJR1"/>
<dbReference type="Gene3D" id="3.30.70.1970">
    <property type="match status" value="1"/>
</dbReference>
<dbReference type="GO" id="GO:0046872">
    <property type="term" value="F:metal ion binding"/>
    <property type="evidence" value="ECO:0007669"/>
    <property type="project" value="UniProtKB-KW"/>
</dbReference>
<dbReference type="SUPFAM" id="SSF81631">
    <property type="entry name" value="PAP/OAS1 substrate-binding domain"/>
    <property type="match status" value="1"/>
</dbReference>
<dbReference type="PANTHER" id="PTHR12271:SF50">
    <property type="entry name" value="RNA EDITING 3' TERMINAL URIDYLYL TRANSFERASE 2"/>
    <property type="match status" value="1"/>
</dbReference>
<evidence type="ECO:0000256" key="5">
    <source>
        <dbReference type="ARBA" id="ARBA00022723"/>
    </source>
</evidence>
<dbReference type="GO" id="GO:0031123">
    <property type="term" value="P:RNA 3'-end processing"/>
    <property type="evidence" value="ECO:0007669"/>
    <property type="project" value="TreeGrafter"/>
</dbReference>
<evidence type="ECO:0000259" key="10">
    <source>
        <dbReference type="Pfam" id="PF22600"/>
    </source>
</evidence>
<evidence type="ECO:0000313" key="11">
    <source>
        <dbReference type="EMBL" id="CUG91753.1"/>
    </source>
</evidence>
<evidence type="ECO:0000259" key="9">
    <source>
        <dbReference type="Pfam" id="PF18528"/>
    </source>
</evidence>